<dbReference type="InterPro" id="IPR000477">
    <property type="entry name" value="RT_dom"/>
</dbReference>
<dbReference type="InterPro" id="IPR043502">
    <property type="entry name" value="DNA/RNA_pol_sf"/>
</dbReference>
<dbReference type="Pfam" id="PF00078">
    <property type="entry name" value="RVT_1"/>
    <property type="match status" value="1"/>
</dbReference>
<dbReference type="STRING" id="112090.W4FUR8"/>
<dbReference type="GO" id="GO:0004519">
    <property type="term" value="F:endonuclease activity"/>
    <property type="evidence" value="ECO:0007669"/>
    <property type="project" value="UniProtKB-KW"/>
</dbReference>
<dbReference type="GO" id="GO:0003964">
    <property type="term" value="F:RNA-directed DNA polymerase activity"/>
    <property type="evidence" value="ECO:0007669"/>
    <property type="project" value="UniProtKB-KW"/>
</dbReference>
<evidence type="ECO:0000256" key="4">
    <source>
        <dbReference type="ARBA" id="ARBA00022759"/>
    </source>
</evidence>
<evidence type="ECO:0000256" key="6">
    <source>
        <dbReference type="ARBA" id="ARBA00022918"/>
    </source>
</evidence>
<evidence type="ECO:0000256" key="7">
    <source>
        <dbReference type="SAM" id="MobiDB-lite"/>
    </source>
</evidence>
<keyword evidence="1" id="KW-0808">Transferase</keyword>
<dbReference type="Pfam" id="PF17921">
    <property type="entry name" value="Integrase_H2C2"/>
    <property type="match status" value="1"/>
</dbReference>
<organism evidence="9">
    <name type="scientific">Aphanomyces astaci</name>
    <name type="common">Crayfish plague agent</name>
    <dbReference type="NCBI Taxonomy" id="112090"/>
    <lineage>
        <taxon>Eukaryota</taxon>
        <taxon>Sar</taxon>
        <taxon>Stramenopiles</taxon>
        <taxon>Oomycota</taxon>
        <taxon>Saprolegniomycetes</taxon>
        <taxon>Saprolegniales</taxon>
        <taxon>Verrucalvaceae</taxon>
        <taxon>Aphanomyces</taxon>
    </lineage>
</organism>
<evidence type="ECO:0000259" key="8">
    <source>
        <dbReference type="PROSITE" id="PS50013"/>
    </source>
</evidence>
<dbReference type="InterPro" id="IPR041588">
    <property type="entry name" value="Integrase_H2C2"/>
</dbReference>
<dbReference type="OrthoDB" id="166462at2759"/>
<dbReference type="VEuPathDB" id="FungiDB:H257_13377"/>
<keyword evidence="5" id="KW-0378">Hydrolase</keyword>
<dbReference type="InterPro" id="IPR000953">
    <property type="entry name" value="Chromo/chromo_shadow_dom"/>
</dbReference>
<keyword evidence="4" id="KW-0255">Endonuclease</keyword>
<dbReference type="InterPro" id="IPR016197">
    <property type="entry name" value="Chromo-like_dom_sf"/>
</dbReference>
<dbReference type="SUPFAM" id="SSF56672">
    <property type="entry name" value="DNA/RNA polymerases"/>
    <property type="match status" value="1"/>
</dbReference>
<sequence length="1079" mass="119821">MTCPIAWFKQGYDVNPLALDTLKKRIKSAVVFDMSVPDADSRIGRMLDGLAAAIRRGRQEWVIREESQAIVNIITDAVKPASLHLAVTEQMALTRNKPLKKDVYRFVHWLREYAIGHERFVGYEEELKSPARPDLPKPPGSKVLGGSTGPRGDTKPLTPIPNAPATVKQLLRAHVSTFGRGRGEKGAPGVPGGRVATVKTTVPDAKRPELPAIVDGVLPVQASLLDSGADLSVASGGLVSALLAAGASPEITVMGPMELRPYGADSQVITVTKQVRLGSLEFKAACGPLMLRGLRVWVDEAVAPVELTLGLPVMQKLGYNEQTLLENARRQQAVWDFGDQLITTPGVAMYRTLRMGELSDGIDDDEGMACATPELGNAPDDDGPVRIVLEAKVVKAATAGMTTAAVEQLRGLLMEFRDVFRLKFGRDPPVKVEPLKVRLKEGAVPVKSGLRRYPPTHMAFLEKHIRELEEAGLVYRKTRSRWASAPRIVPKKDPGDLRMTIDSRPINACTEPMPWPIPNLEVAMVVLKGSKVYFKLDWMKGYWQLSLHPDSQEYYSFMTPVGVVTPTRVLMGQTDAVAYCQGVVDEMFGDLLMHGLLRWSDDLLGYAQTTDELMHLLRKVLEICHAYGLKLHPGKCVLHHPDRMVWERDFGGRRGACPGTDPGLVIGVPERIVRGASGRWPIVEKEAFAVVESCKRLEYLIRPGGFRLFTDHRNLVYMFNPLGTTSNMAKYQAHKLQRWALTMTTFPYVVECVAGEENLLALVSPLRHEEFVWLMANAITELQRGHQTCEKYASWSAEKKCFLTAAGKIWIPGDALDMQVRICVVAHAGVAGHRKVEATMSSAAEMFDWPTLKTDVKNFVTACLHSPTTAFMGLLATPPLTGLVHPDESREVTIDWIKSRAIRHVTELADALGIMHKHVAETAAAKRAKAQYRRDGQRFVKLAKFKLGDFVLVARALQHPGKLTLHWKGPFRVVKVASDYLMEVQQLVPPGATSLHHACRLGLYCFYVEDLRDLRLRDGVWEILIKWLGLDDLESSWEPALSIYEDVSVLFLRWAKARRNEDGVSEMIDDLTRACGHPI</sequence>
<proteinExistence type="predicted"/>
<dbReference type="InterPro" id="IPR050951">
    <property type="entry name" value="Retrovirus_Pol_polyprotein"/>
</dbReference>
<dbReference type="AlphaFoldDB" id="W4FUR8"/>
<dbReference type="Gene3D" id="1.10.340.70">
    <property type="match status" value="1"/>
</dbReference>
<keyword evidence="3" id="KW-0540">Nuclease</keyword>
<dbReference type="Gene3D" id="2.40.50.40">
    <property type="match status" value="1"/>
</dbReference>
<dbReference type="Pfam" id="PF17917">
    <property type="entry name" value="RT_RNaseH"/>
    <property type="match status" value="1"/>
</dbReference>
<protein>
    <recommendedName>
        <fullName evidence="8">Chromo domain-containing protein</fullName>
    </recommendedName>
</protein>
<evidence type="ECO:0000256" key="2">
    <source>
        <dbReference type="ARBA" id="ARBA00022695"/>
    </source>
</evidence>
<dbReference type="EMBL" id="KI913161">
    <property type="protein sequence ID" value="ETV71237.1"/>
    <property type="molecule type" value="Genomic_DNA"/>
</dbReference>
<keyword evidence="6" id="KW-0695">RNA-directed DNA polymerase</keyword>
<evidence type="ECO:0000256" key="3">
    <source>
        <dbReference type="ARBA" id="ARBA00022722"/>
    </source>
</evidence>
<dbReference type="GeneID" id="20815373"/>
<reference evidence="9" key="1">
    <citation type="submission" date="2013-12" db="EMBL/GenBank/DDBJ databases">
        <title>The Genome Sequence of Aphanomyces astaci APO3.</title>
        <authorList>
            <consortium name="The Broad Institute Genomics Platform"/>
            <person name="Russ C."/>
            <person name="Tyler B."/>
            <person name="van West P."/>
            <person name="Dieguez-Uribeondo J."/>
            <person name="Young S.K."/>
            <person name="Zeng Q."/>
            <person name="Gargeya S."/>
            <person name="Fitzgerald M."/>
            <person name="Abouelleil A."/>
            <person name="Alvarado L."/>
            <person name="Chapman S.B."/>
            <person name="Gainer-Dewar J."/>
            <person name="Goldberg J."/>
            <person name="Griggs A."/>
            <person name="Gujja S."/>
            <person name="Hansen M."/>
            <person name="Howarth C."/>
            <person name="Imamovic A."/>
            <person name="Ireland A."/>
            <person name="Larimer J."/>
            <person name="McCowan C."/>
            <person name="Murphy C."/>
            <person name="Pearson M."/>
            <person name="Poon T.W."/>
            <person name="Priest M."/>
            <person name="Roberts A."/>
            <person name="Saif S."/>
            <person name="Shea T."/>
            <person name="Sykes S."/>
            <person name="Wortman J."/>
            <person name="Nusbaum C."/>
            <person name="Birren B."/>
        </authorList>
    </citation>
    <scope>NUCLEOTIDE SEQUENCE [LARGE SCALE GENOMIC DNA]</scope>
    <source>
        <strain evidence="9">APO3</strain>
    </source>
</reference>
<dbReference type="SUPFAM" id="SSF54160">
    <property type="entry name" value="Chromo domain-like"/>
    <property type="match status" value="1"/>
</dbReference>
<keyword evidence="2" id="KW-0548">Nucleotidyltransferase</keyword>
<dbReference type="InterPro" id="IPR043128">
    <property type="entry name" value="Rev_trsase/Diguanyl_cyclase"/>
</dbReference>
<dbReference type="InterPro" id="IPR041373">
    <property type="entry name" value="RT_RNaseH"/>
</dbReference>
<evidence type="ECO:0000256" key="5">
    <source>
        <dbReference type="ARBA" id="ARBA00022801"/>
    </source>
</evidence>
<dbReference type="Gene3D" id="3.10.10.10">
    <property type="entry name" value="HIV Type 1 Reverse Transcriptase, subunit A, domain 1"/>
    <property type="match status" value="1"/>
</dbReference>
<evidence type="ECO:0000313" key="9">
    <source>
        <dbReference type="EMBL" id="ETV71237.1"/>
    </source>
</evidence>
<evidence type="ECO:0000256" key="1">
    <source>
        <dbReference type="ARBA" id="ARBA00022679"/>
    </source>
</evidence>
<dbReference type="PANTHER" id="PTHR37984">
    <property type="entry name" value="PROTEIN CBG26694"/>
    <property type="match status" value="1"/>
</dbReference>
<dbReference type="RefSeq" id="XP_009839177.1">
    <property type="nucleotide sequence ID" value="XM_009840875.1"/>
</dbReference>
<dbReference type="GO" id="GO:0016787">
    <property type="term" value="F:hydrolase activity"/>
    <property type="evidence" value="ECO:0007669"/>
    <property type="project" value="UniProtKB-KW"/>
</dbReference>
<gene>
    <name evidence="9" type="ORF">H257_13377</name>
</gene>
<feature type="region of interest" description="Disordered" evidence="7">
    <location>
        <begin position="129"/>
        <end position="162"/>
    </location>
</feature>
<feature type="domain" description="Chromo" evidence="8">
    <location>
        <begin position="1006"/>
        <end position="1066"/>
    </location>
</feature>
<dbReference type="PROSITE" id="PS50013">
    <property type="entry name" value="CHROMO_2"/>
    <property type="match status" value="1"/>
</dbReference>
<name>W4FUR8_APHAT</name>
<dbReference type="Gene3D" id="3.30.70.270">
    <property type="match status" value="1"/>
</dbReference>
<dbReference type="CDD" id="cd01647">
    <property type="entry name" value="RT_LTR"/>
    <property type="match status" value="1"/>
</dbReference>
<dbReference type="PANTHER" id="PTHR37984:SF5">
    <property type="entry name" value="PROTEIN NYNRIN-LIKE"/>
    <property type="match status" value="1"/>
</dbReference>
<dbReference type="CDD" id="cd00024">
    <property type="entry name" value="CD_CSD"/>
    <property type="match status" value="1"/>
</dbReference>
<accession>W4FUR8</accession>